<dbReference type="PANTHER" id="PTHR47968">
    <property type="entry name" value="CENTROMERE PROTEIN E"/>
    <property type="match status" value="1"/>
</dbReference>
<feature type="region of interest" description="Disordered" evidence="7">
    <location>
        <begin position="177"/>
        <end position="218"/>
    </location>
</feature>
<dbReference type="SMART" id="SM00456">
    <property type="entry name" value="WW"/>
    <property type="match status" value="2"/>
</dbReference>
<feature type="coiled-coil region" evidence="6">
    <location>
        <begin position="708"/>
        <end position="769"/>
    </location>
</feature>
<proteinExistence type="inferred from homology"/>
<feature type="region of interest" description="Disordered" evidence="7">
    <location>
        <begin position="1189"/>
        <end position="1211"/>
    </location>
</feature>
<dbReference type="EMBL" id="CP151501">
    <property type="protein sequence ID" value="WZN58869.1"/>
    <property type="molecule type" value="Genomic_DNA"/>
</dbReference>
<keyword evidence="3 6" id="KW-0175">Coiled coil</keyword>
<keyword evidence="4 5" id="KW-0505">Motor protein</keyword>
<dbReference type="InterPro" id="IPR027417">
    <property type="entry name" value="P-loop_NTPase"/>
</dbReference>
<name>A0AAX4NZ37_9CHLO</name>
<keyword evidence="11" id="KW-1185">Reference proteome</keyword>
<dbReference type="GO" id="GO:0005874">
    <property type="term" value="C:microtubule"/>
    <property type="evidence" value="ECO:0007669"/>
    <property type="project" value="TreeGrafter"/>
</dbReference>
<feature type="coiled-coil region" evidence="6">
    <location>
        <begin position="1001"/>
        <end position="1028"/>
    </location>
</feature>
<dbReference type="InterPro" id="IPR036961">
    <property type="entry name" value="Kinesin_motor_dom_sf"/>
</dbReference>
<dbReference type="SUPFAM" id="SSF51045">
    <property type="entry name" value="WW domain"/>
    <property type="match status" value="1"/>
</dbReference>
<accession>A0AAX4NZ37</accession>
<keyword evidence="1 5" id="KW-0547">Nucleotide-binding</keyword>
<feature type="coiled-coil region" evidence="6">
    <location>
        <begin position="913"/>
        <end position="975"/>
    </location>
</feature>
<feature type="coiled-coil region" evidence="6">
    <location>
        <begin position="1214"/>
        <end position="1311"/>
    </location>
</feature>
<evidence type="ECO:0000256" key="3">
    <source>
        <dbReference type="ARBA" id="ARBA00023054"/>
    </source>
</evidence>
<dbReference type="GO" id="GO:0000278">
    <property type="term" value="P:mitotic cell cycle"/>
    <property type="evidence" value="ECO:0007669"/>
    <property type="project" value="TreeGrafter"/>
</dbReference>
<feature type="domain" description="WW" evidence="8">
    <location>
        <begin position="38"/>
        <end position="72"/>
    </location>
</feature>
<dbReference type="GO" id="GO:0003777">
    <property type="term" value="F:microtubule motor activity"/>
    <property type="evidence" value="ECO:0007669"/>
    <property type="project" value="InterPro"/>
</dbReference>
<dbReference type="GO" id="GO:0005524">
    <property type="term" value="F:ATP binding"/>
    <property type="evidence" value="ECO:0007669"/>
    <property type="project" value="UniProtKB-UniRule"/>
</dbReference>
<evidence type="ECO:0000256" key="1">
    <source>
        <dbReference type="ARBA" id="ARBA00022741"/>
    </source>
</evidence>
<dbReference type="InterPro" id="IPR001752">
    <property type="entry name" value="Kinesin_motor_dom"/>
</dbReference>
<dbReference type="Proteomes" id="UP001472866">
    <property type="component" value="Chromosome 01"/>
</dbReference>
<sequence length="1313" mass="146981">MASSSTSGQVYAAAVELGIDTENESRFFAIAREMCDEASVPDEWNMYFDENTKRFFYNNKESGESIWQHPNLDYFKCCVFMERQGKLLLQQNEYSRPPTQDEVDAMAEYFDVDLERDHKDVLRVVKMAINAPLPPEWIELDSGGDEVVFQNKKSGEVRDEHPLDPYFRELIRKERKRTEAPGDAAALESPANQAVEADGTTLEDSASAKSQMKRELREQLYGSPLNKIRKEVEKEVKKELEEKGLGIENMRSSLGAKEALASGGQSGRFGAGRGSEEASSARKDGGPAAPQVLPADDEHPEGEGTGVGDSDSGFDNSLSLPKIPQLGKDSELKQLTSKGHSILHSQKEEKIQVVVRARPLEKRAVSAWAVDERNGCITLRDDVRLRHAKHFYGEVQQRQSRDHGGIVQYAFDKVYNDSSVTSGVYNESVRNVVKSALEGINGTIFAYGQTGSGKTFTILGTQDNPGMLMLAINDIFNQISSSTSAFEYTLKVGMLEIYNEELRDLLAPPQNRWHAGERLQIKEDPVLGVKVNGLQEETVKDKRRVRSLISKGLHRRQTGATKLNLESSRSHTIFRMVIESRHKGSSSKKGKGSVRVSTLNFVDLAGSERLAKSGNVGVRAQESTQINLSLMQLGNVISKLSVGRPGDFIPYRNSNLTRILQPSLGGNARCVIVATMSNASLHAEETSHTLRFAARAKTVTNHVLVNEVVSDNALVKQYKREIQVLQQELKNKEEKGREAELVKELEAKVVELEADNVNLSDRLEAMKAKGISDSPPPSPVHLDLPAVANKKHKGPSLPIEKALLSIARAAGVGRSGGGGREQKAEDILYAVRVMRAERDELRRIVKAKDKFKEEIAIRLNQESLLQEERQDMEESCNKLEDLIGGKGQAERLSDRLRLAVDSIVVMSAELATMERHRKELISLTKEHEKAVLQATAKMEKMKKKEKEVDSLVHENVKLKEQLQVALKERNDFAKRLDIDISTLENGGQGRSLPGGAAMNYANTLESHLKKEKEKVKNYEMDIQLYRRRIATILGVRESEESGNQNQAIGGAAIVAARDAQEKLAISEQRVQALEKDRDQLVEHIKKLEGVIPEDFMGDDELQDAEQLKNRLYALSLEVTTLTKERNQLLAFIQALSAKYELPNVTETIQSMQSRTHPQGLKDNRHAQMMNSHYPMGGHNMDQYDVSMQQGGGGGAWQKSKKKKRREWVGPADKQDSLQADIVKLRKRLVEVERARQDAIGRLQAQTRATKMQRQTNEKLVVQANEATAEVQHLKHQLQEMIGMLNYERRTGKMLQQRLKQVEIENEDLRLLVG</sequence>
<feature type="binding site" evidence="5">
    <location>
        <begin position="448"/>
        <end position="455"/>
    </location>
    <ligand>
        <name>ATP</name>
        <dbReference type="ChEBI" id="CHEBI:30616"/>
    </ligand>
</feature>
<feature type="domain" description="Kinesin motor" evidence="9">
    <location>
        <begin position="350"/>
        <end position="699"/>
    </location>
</feature>
<evidence type="ECO:0000313" key="10">
    <source>
        <dbReference type="EMBL" id="WZN58869.1"/>
    </source>
</evidence>
<feature type="compositionally biased region" description="Gly residues" evidence="7">
    <location>
        <begin position="264"/>
        <end position="273"/>
    </location>
</feature>
<evidence type="ECO:0000256" key="2">
    <source>
        <dbReference type="ARBA" id="ARBA00022840"/>
    </source>
</evidence>
<dbReference type="PRINTS" id="PR00380">
    <property type="entry name" value="KINESINHEAVY"/>
</dbReference>
<dbReference type="Pfam" id="PF00225">
    <property type="entry name" value="Kinesin"/>
    <property type="match status" value="1"/>
</dbReference>
<dbReference type="CDD" id="cd00201">
    <property type="entry name" value="WW"/>
    <property type="match status" value="1"/>
</dbReference>
<dbReference type="Gene3D" id="3.40.850.10">
    <property type="entry name" value="Kinesin motor domain"/>
    <property type="match status" value="1"/>
</dbReference>
<comment type="similarity">
    <text evidence="5">Belongs to the TRAFAC class myosin-kinesin ATPase superfamily. Kinesin family.</text>
</comment>
<protein>
    <submittedName>
        <fullName evidence="10">Kinesin-like protein</fullName>
    </submittedName>
</protein>
<dbReference type="SUPFAM" id="SSF52540">
    <property type="entry name" value="P-loop containing nucleoside triphosphate hydrolases"/>
    <property type="match status" value="1"/>
</dbReference>
<dbReference type="PANTHER" id="PTHR47968:SF75">
    <property type="entry name" value="CENTROMERE-ASSOCIATED PROTEIN E"/>
    <property type="match status" value="1"/>
</dbReference>
<feature type="region of interest" description="Disordered" evidence="7">
    <location>
        <begin position="259"/>
        <end position="329"/>
    </location>
</feature>
<dbReference type="GO" id="GO:0008017">
    <property type="term" value="F:microtubule binding"/>
    <property type="evidence" value="ECO:0007669"/>
    <property type="project" value="InterPro"/>
</dbReference>
<feature type="coiled-coil region" evidence="6">
    <location>
        <begin position="1056"/>
        <end position="1124"/>
    </location>
</feature>
<evidence type="ECO:0000256" key="4">
    <source>
        <dbReference type="ARBA" id="ARBA00023175"/>
    </source>
</evidence>
<dbReference type="PROSITE" id="PS50020">
    <property type="entry name" value="WW_DOMAIN_2"/>
    <property type="match status" value="1"/>
</dbReference>
<organism evidence="10 11">
    <name type="scientific">Chloropicon roscoffensis</name>
    <dbReference type="NCBI Taxonomy" id="1461544"/>
    <lineage>
        <taxon>Eukaryota</taxon>
        <taxon>Viridiplantae</taxon>
        <taxon>Chlorophyta</taxon>
        <taxon>Chloropicophyceae</taxon>
        <taxon>Chloropicales</taxon>
        <taxon>Chloropicaceae</taxon>
        <taxon>Chloropicon</taxon>
    </lineage>
</organism>
<evidence type="ECO:0000313" key="11">
    <source>
        <dbReference type="Proteomes" id="UP001472866"/>
    </source>
</evidence>
<evidence type="ECO:0000256" key="7">
    <source>
        <dbReference type="SAM" id="MobiDB-lite"/>
    </source>
</evidence>
<dbReference type="InterPro" id="IPR027640">
    <property type="entry name" value="Kinesin-like_fam"/>
</dbReference>
<dbReference type="GO" id="GO:0007018">
    <property type="term" value="P:microtubule-based movement"/>
    <property type="evidence" value="ECO:0007669"/>
    <property type="project" value="InterPro"/>
</dbReference>
<dbReference type="PROSITE" id="PS50067">
    <property type="entry name" value="KINESIN_MOTOR_2"/>
    <property type="match status" value="1"/>
</dbReference>
<keyword evidence="2 5" id="KW-0067">ATP-binding</keyword>
<dbReference type="Gene3D" id="3.30.1470.10">
    <property type="entry name" value="Photosystem I PsaD, reaction center subunit II"/>
    <property type="match status" value="2"/>
</dbReference>
<evidence type="ECO:0000259" key="9">
    <source>
        <dbReference type="PROSITE" id="PS50067"/>
    </source>
</evidence>
<dbReference type="InterPro" id="IPR001202">
    <property type="entry name" value="WW_dom"/>
</dbReference>
<evidence type="ECO:0000256" key="6">
    <source>
        <dbReference type="SAM" id="Coils"/>
    </source>
</evidence>
<evidence type="ECO:0000256" key="5">
    <source>
        <dbReference type="PROSITE-ProRule" id="PRU00283"/>
    </source>
</evidence>
<dbReference type="SMART" id="SM00129">
    <property type="entry name" value="KISc"/>
    <property type="match status" value="1"/>
</dbReference>
<reference evidence="10 11" key="1">
    <citation type="submission" date="2024-03" db="EMBL/GenBank/DDBJ databases">
        <title>Complete genome sequence of the green alga Chloropicon roscoffensis RCC1871.</title>
        <authorList>
            <person name="Lemieux C."/>
            <person name="Pombert J.-F."/>
            <person name="Otis C."/>
            <person name="Turmel M."/>
        </authorList>
    </citation>
    <scope>NUCLEOTIDE SEQUENCE [LARGE SCALE GENOMIC DNA]</scope>
    <source>
        <strain evidence="10 11">RCC1871</strain>
    </source>
</reference>
<evidence type="ECO:0000259" key="8">
    <source>
        <dbReference type="PROSITE" id="PS50020"/>
    </source>
</evidence>
<feature type="compositionally biased region" description="Basic and acidic residues" evidence="7">
    <location>
        <begin position="274"/>
        <end position="285"/>
    </location>
</feature>
<dbReference type="InterPro" id="IPR036020">
    <property type="entry name" value="WW_dom_sf"/>
</dbReference>
<feature type="coiled-coil region" evidence="6">
    <location>
        <begin position="834"/>
        <end position="882"/>
    </location>
</feature>
<dbReference type="InterPro" id="IPR019821">
    <property type="entry name" value="Kinesin_motor_CS"/>
</dbReference>
<dbReference type="PROSITE" id="PS00411">
    <property type="entry name" value="KINESIN_MOTOR_1"/>
    <property type="match status" value="1"/>
</dbReference>
<gene>
    <name evidence="10" type="ORF">HKI87_01g03930</name>
</gene>